<dbReference type="GO" id="GO:0000160">
    <property type="term" value="P:phosphorelay signal transduction system"/>
    <property type="evidence" value="ECO:0007669"/>
    <property type="project" value="InterPro"/>
</dbReference>
<dbReference type="InterPro" id="IPR009057">
    <property type="entry name" value="Homeodomain-like_sf"/>
</dbReference>
<dbReference type="SMART" id="SM00342">
    <property type="entry name" value="HTH_ARAC"/>
    <property type="match status" value="1"/>
</dbReference>
<dbReference type="Gene3D" id="1.10.10.60">
    <property type="entry name" value="Homeodomain-like"/>
    <property type="match status" value="2"/>
</dbReference>
<proteinExistence type="predicted"/>
<keyword evidence="3" id="KW-0804">Transcription</keyword>
<dbReference type="SMART" id="SM00448">
    <property type="entry name" value="REC"/>
    <property type="match status" value="1"/>
</dbReference>
<dbReference type="GO" id="GO:0003700">
    <property type="term" value="F:DNA-binding transcription factor activity"/>
    <property type="evidence" value="ECO:0007669"/>
    <property type="project" value="InterPro"/>
</dbReference>
<dbReference type="SUPFAM" id="SSF52172">
    <property type="entry name" value="CheY-like"/>
    <property type="match status" value="1"/>
</dbReference>
<dbReference type="EMBL" id="QYTV02000004">
    <property type="protein sequence ID" value="RST74328.1"/>
    <property type="molecule type" value="Genomic_DNA"/>
</dbReference>
<dbReference type="PANTHER" id="PTHR43280">
    <property type="entry name" value="ARAC-FAMILY TRANSCRIPTIONAL REGULATOR"/>
    <property type="match status" value="1"/>
</dbReference>
<feature type="domain" description="HTH araC/xylS-type" evidence="5">
    <location>
        <begin position="267"/>
        <end position="365"/>
    </location>
</feature>
<dbReference type="PROSITE" id="PS50110">
    <property type="entry name" value="RESPONSE_REGULATORY"/>
    <property type="match status" value="1"/>
</dbReference>
<gene>
    <name evidence="7" type="ORF">D4T97_011700</name>
</gene>
<sequence length="373" mass="42482">MKVLIVDDEPLELLNIESILHSFDPSLEIFTAENGMKAWDILEKHKIDIVCLDIRMPGWDGIETLKRIKRKWPHLKVILISAYGEFQYAKEAIASGASAYLLKPVIPEEFIEAFKKMGKEIEHMKSEHSFILQTAVESWLQDDSNEEYINFLHLPIQPNVVVVVKMKSDSQPEKEKWDAKFSEGLQKVIAVPHPIKGVWAYLMESEDLNTHYIKEKLSFLKMALAAEFQEIGWMFGVGEVVNSPADLGKSFYSAIQDTQNKDESIIQHCLDYLSANYASSISLNDLAKVVHLSASHLSRIFKNNLGVTFVDVLTKIRIERAKDLLENKDLSIQFISNRVGFSSPDYFSSTFRKLEGVSPSQYRLKKDGVHPCS</sequence>
<accession>A0A429XZV9</accession>
<keyword evidence="1" id="KW-0805">Transcription regulation</keyword>
<dbReference type="InterPro" id="IPR018062">
    <property type="entry name" value="HTH_AraC-typ_CS"/>
</dbReference>
<evidence type="ECO:0000313" key="8">
    <source>
        <dbReference type="Proteomes" id="UP000287156"/>
    </source>
</evidence>
<dbReference type="SUPFAM" id="SSF46689">
    <property type="entry name" value="Homeodomain-like"/>
    <property type="match status" value="2"/>
</dbReference>
<comment type="caution">
    <text evidence="7">The sequence shown here is derived from an EMBL/GenBank/DDBJ whole genome shotgun (WGS) entry which is preliminary data.</text>
</comment>
<dbReference type="AlphaFoldDB" id="A0A429XZV9"/>
<protein>
    <submittedName>
        <fullName evidence="7">Response regulator</fullName>
    </submittedName>
</protein>
<keyword evidence="4" id="KW-0597">Phosphoprotein</keyword>
<dbReference type="Pfam" id="PF12833">
    <property type="entry name" value="HTH_18"/>
    <property type="match status" value="1"/>
</dbReference>
<evidence type="ECO:0000256" key="2">
    <source>
        <dbReference type="ARBA" id="ARBA00023125"/>
    </source>
</evidence>
<feature type="modified residue" description="4-aspartylphosphate" evidence="4">
    <location>
        <position position="53"/>
    </location>
</feature>
<evidence type="ECO:0000256" key="4">
    <source>
        <dbReference type="PROSITE-ProRule" id="PRU00169"/>
    </source>
</evidence>
<organism evidence="7 8">
    <name type="scientific">Siminovitchia acidinfaciens</name>
    <dbReference type="NCBI Taxonomy" id="2321395"/>
    <lineage>
        <taxon>Bacteria</taxon>
        <taxon>Bacillati</taxon>
        <taxon>Bacillota</taxon>
        <taxon>Bacilli</taxon>
        <taxon>Bacillales</taxon>
        <taxon>Bacillaceae</taxon>
        <taxon>Siminovitchia</taxon>
    </lineage>
</organism>
<evidence type="ECO:0000259" key="5">
    <source>
        <dbReference type="PROSITE" id="PS01124"/>
    </source>
</evidence>
<dbReference type="PROSITE" id="PS01124">
    <property type="entry name" value="HTH_ARAC_FAMILY_2"/>
    <property type="match status" value="1"/>
</dbReference>
<dbReference type="InterPro" id="IPR011006">
    <property type="entry name" value="CheY-like_superfamily"/>
</dbReference>
<dbReference type="InterPro" id="IPR001789">
    <property type="entry name" value="Sig_transdc_resp-reg_receiver"/>
</dbReference>
<evidence type="ECO:0000256" key="3">
    <source>
        <dbReference type="ARBA" id="ARBA00023163"/>
    </source>
</evidence>
<dbReference type="Proteomes" id="UP000287156">
    <property type="component" value="Unassembled WGS sequence"/>
</dbReference>
<dbReference type="PRINTS" id="PR00032">
    <property type="entry name" value="HTHARAC"/>
</dbReference>
<dbReference type="RefSeq" id="WP_126050882.1">
    <property type="nucleotide sequence ID" value="NZ_QYTV02000004.1"/>
</dbReference>
<evidence type="ECO:0000313" key="7">
    <source>
        <dbReference type="EMBL" id="RST74328.1"/>
    </source>
</evidence>
<dbReference type="CDD" id="cd17536">
    <property type="entry name" value="REC_YesN-like"/>
    <property type="match status" value="1"/>
</dbReference>
<evidence type="ECO:0000256" key="1">
    <source>
        <dbReference type="ARBA" id="ARBA00023015"/>
    </source>
</evidence>
<dbReference type="Gene3D" id="3.40.50.2300">
    <property type="match status" value="1"/>
</dbReference>
<dbReference type="Pfam" id="PF00072">
    <property type="entry name" value="Response_reg"/>
    <property type="match status" value="1"/>
</dbReference>
<dbReference type="GO" id="GO:0043565">
    <property type="term" value="F:sequence-specific DNA binding"/>
    <property type="evidence" value="ECO:0007669"/>
    <property type="project" value="InterPro"/>
</dbReference>
<dbReference type="InterPro" id="IPR018060">
    <property type="entry name" value="HTH_AraC"/>
</dbReference>
<reference evidence="7" key="1">
    <citation type="submission" date="2018-12" db="EMBL/GenBank/DDBJ databases">
        <authorList>
            <person name="Sun L."/>
            <person name="Chen Z."/>
        </authorList>
    </citation>
    <scope>NUCLEOTIDE SEQUENCE [LARGE SCALE GENOMIC DNA]</scope>
    <source>
        <strain evidence="7">3-2-2</strain>
    </source>
</reference>
<dbReference type="PANTHER" id="PTHR43280:SF2">
    <property type="entry name" value="HTH-TYPE TRANSCRIPTIONAL REGULATOR EXSA"/>
    <property type="match status" value="1"/>
</dbReference>
<feature type="domain" description="Response regulatory" evidence="6">
    <location>
        <begin position="2"/>
        <end position="118"/>
    </location>
</feature>
<dbReference type="InterPro" id="IPR020449">
    <property type="entry name" value="Tscrpt_reg_AraC-type_HTH"/>
</dbReference>
<dbReference type="OrthoDB" id="9794370at2"/>
<evidence type="ECO:0000259" key="6">
    <source>
        <dbReference type="PROSITE" id="PS50110"/>
    </source>
</evidence>
<keyword evidence="2" id="KW-0238">DNA-binding</keyword>
<keyword evidence="8" id="KW-1185">Reference proteome</keyword>
<name>A0A429XZV9_9BACI</name>
<dbReference type="PROSITE" id="PS00041">
    <property type="entry name" value="HTH_ARAC_FAMILY_1"/>
    <property type="match status" value="1"/>
</dbReference>